<dbReference type="Gene3D" id="1.10.3210.10">
    <property type="entry name" value="Hypothetical protein af1432"/>
    <property type="match status" value="1"/>
</dbReference>
<dbReference type="Proteomes" id="UP000651977">
    <property type="component" value="Unassembled WGS sequence"/>
</dbReference>
<name>A0ABQ1I5J5_9ALTE</name>
<dbReference type="PROSITE" id="PS50883">
    <property type="entry name" value="EAL"/>
    <property type="match status" value="1"/>
</dbReference>
<evidence type="ECO:0000313" key="3">
    <source>
        <dbReference type="EMBL" id="GGB18972.1"/>
    </source>
</evidence>
<dbReference type="RefSeq" id="WP_055732650.1">
    <property type="nucleotide sequence ID" value="NZ_BMDY01000028.1"/>
</dbReference>
<organism evidence="3 4">
    <name type="scientific">Agarivorans gilvus</name>
    <dbReference type="NCBI Taxonomy" id="680279"/>
    <lineage>
        <taxon>Bacteria</taxon>
        <taxon>Pseudomonadati</taxon>
        <taxon>Pseudomonadota</taxon>
        <taxon>Gammaproteobacteria</taxon>
        <taxon>Alteromonadales</taxon>
        <taxon>Alteromonadaceae</taxon>
        <taxon>Agarivorans</taxon>
    </lineage>
</organism>
<gene>
    <name evidence="3" type="ORF">GCM10007414_35480</name>
</gene>
<feature type="domain" description="HDOD" evidence="2">
    <location>
        <begin position="198"/>
        <end position="385"/>
    </location>
</feature>
<dbReference type="PIRSF" id="PIRSF003180">
    <property type="entry name" value="DiGMPpdiest_YuxH"/>
    <property type="match status" value="1"/>
</dbReference>
<dbReference type="SUPFAM" id="SSF141868">
    <property type="entry name" value="EAL domain-like"/>
    <property type="match status" value="1"/>
</dbReference>
<protein>
    <submittedName>
        <fullName evidence="3">Diguanylate cyclase</fullName>
    </submittedName>
</protein>
<dbReference type="PROSITE" id="PS51833">
    <property type="entry name" value="HDOD"/>
    <property type="match status" value="1"/>
</dbReference>
<keyword evidence="4" id="KW-1185">Reference proteome</keyword>
<feature type="domain" description="EAL" evidence="1">
    <location>
        <begin position="1"/>
        <end position="204"/>
    </location>
</feature>
<comment type="caution">
    <text evidence="3">The sequence shown here is derived from an EMBL/GenBank/DDBJ whole genome shotgun (WGS) entry which is preliminary data.</text>
</comment>
<dbReference type="InterPro" id="IPR052340">
    <property type="entry name" value="RNase_Y/CdgJ"/>
</dbReference>
<evidence type="ECO:0000259" key="2">
    <source>
        <dbReference type="PROSITE" id="PS51833"/>
    </source>
</evidence>
<dbReference type="PANTHER" id="PTHR33525">
    <property type="match status" value="1"/>
</dbReference>
<accession>A0ABQ1I5J5</accession>
<sequence>MNFSFAKQPIVDVENQIVAYELLFRGAESIRNQPDQIDRATDHIISGNFILAIVNHLEGEQRYFVNFTEQDLLEDKASLLPQKSVVIEILEHCQPTKPLLDTLKNLRIQGYTIALDDFELSSPWLEYAHLADIIKVDVMACPEQDIKEIASRFKGMSVRLLAEKVEDEQQFLRYLEYGYHLFQGFHFYKPIVTSLKVLNPRKLFLLELLNLVSQSDTTMEEVSENIAKDAALMTVLLRKANDNSRMVSKPILSIKHAVSYIGLAELKKLIRIVITAELAVNRPPILYSNAIKRAQTMAFMANNYRLGGDAEVAYSVGLLSLFDAILAVDMAEICQQLRLPEDISQALVSREGAWGELLQMIDAIEQGNWQLLAAHTKAHQLNVNELLGFYHGL</sequence>
<reference evidence="4" key="1">
    <citation type="journal article" date="2019" name="Int. J. Syst. Evol. Microbiol.">
        <title>The Global Catalogue of Microorganisms (GCM) 10K type strain sequencing project: providing services to taxonomists for standard genome sequencing and annotation.</title>
        <authorList>
            <consortium name="The Broad Institute Genomics Platform"/>
            <consortium name="The Broad Institute Genome Sequencing Center for Infectious Disease"/>
            <person name="Wu L."/>
            <person name="Ma J."/>
        </authorList>
    </citation>
    <scope>NUCLEOTIDE SEQUENCE [LARGE SCALE GENOMIC DNA]</scope>
    <source>
        <strain evidence="4">CGMCC 1.10131</strain>
    </source>
</reference>
<dbReference type="InterPro" id="IPR013976">
    <property type="entry name" value="HDOD"/>
</dbReference>
<dbReference type="InterPro" id="IPR014408">
    <property type="entry name" value="dGMP_Pdiesterase_EAL/HD-GYP"/>
</dbReference>
<evidence type="ECO:0000259" key="1">
    <source>
        <dbReference type="PROSITE" id="PS50883"/>
    </source>
</evidence>
<dbReference type="PANTHER" id="PTHR33525:SF4">
    <property type="entry name" value="CYCLIC DI-GMP PHOSPHODIESTERASE CDGJ"/>
    <property type="match status" value="1"/>
</dbReference>
<dbReference type="EMBL" id="BMDY01000028">
    <property type="protein sequence ID" value="GGB18972.1"/>
    <property type="molecule type" value="Genomic_DNA"/>
</dbReference>
<dbReference type="Pfam" id="PF08668">
    <property type="entry name" value="HDOD"/>
    <property type="match status" value="1"/>
</dbReference>
<dbReference type="SMART" id="SM00052">
    <property type="entry name" value="EAL"/>
    <property type="match status" value="1"/>
</dbReference>
<evidence type="ECO:0000313" key="4">
    <source>
        <dbReference type="Proteomes" id="UP000651977"/>
    </source>
</evidence>
<dbReference type="SUPFAM" id="SSF109604">
    <property type="entry name" value="HD-domain/PDEase-like"/>
    <property type="match status" value="1"/>
</dbReference>
<dbReference type="InterPro" id="IPR001633">
    <property type="entry name" value="EAL_dom"/>
</dbReference>
<dbReference type="Gene3D" id="3.20.20.450">
    <property type="entry name" value="EAL domain"/>
    <property type="match status" value="1"/>
</dbReference>
<dbReference type="InterPro" id="IPR035919">
    <property type="entry name" value="EAL_sf"/>
</dbReference>
<dbReference type="Pfam" id="PF00563">
    <property type="entry name" value="EAL"/>
    <property type="match status" value="1"/>
</dbReference>
<proteinExistence type="predicted"/>